<keyword evidence="1 2" id="KW-0597">Phosphoprotein</keyword>
<comment type="caution">
    <text evidence="5">The sequence shown here is derived from an EMBL/GenBank/DDBJ whole genome shotgun (WGS) entry which is preliminary data.</text>
</comment>
<dbReference type="SMART" id="SM00448">
    <property type="entry name" value="REC"/>
    <property type="match status" value="1"/>
</dbReference>
<sequence>MSFYDKIKLMFGWDTRPVSPKASSEPLLADDTPMPPAAPAAPAETGPKGTERRGKPRMNARAGTRMLVVDDSPTIVALLGRMLRQNDYTVLEAADAESGLEIARTQAPELIFLDIVLPGMDGFAALRQLRRDPATRDIPVIMISGNEQATEQFYVHRIGADDFMKKPFARAEVFARIERLLDAHSVPRRLPAQPQAAAETEG</sequence>
<dbReference type="EMBL" id="AVCK01000064">
    <property type="protein sequence ID" value="KFN41559.1"/>
    <property type="molecule type" value="Genomic_DNA"/>
</dbReference>
<name>A0A091ARF9_9GAMM</name>
<dbReference type="PROSITE" id="PS50110">
    <property type="entry name" value="RESPONSE_REGULATORY"/>
    <property type="match status" value="1"/>
</dbReference>
<evidence type="ECO:0000313" key="5">
    <source>
        <dbReference type="EMBL" id="KFN41559.1"/>
    </source>
</evidence>
<dbReference type="AlphaFoldDB" id="A0A091ARF9"/>
<dbReference type="Proteomes" id="UP000029393">
    <property type="component" value="Unassembled WGS sequence"/>
</dbReference>
<keyword evidence="6" id="KW-1185">Reference proteome</keyword>
<reference evidence="5 6" key="1">
    <citation type="submission" date="2013-09" db="EMBL/GenBank/DDBJ databases">
        <title>Genome sequencing of Arenimonas metalli.</title>
        <authorList>
            <person name="Chen F."/>
            <person name="Wang G."/>
        </authorList>
    </citation>
    <scope>NUCLEOTIDE SEQUENCE [LARGE SCALE GENOMIC DNA]</scope>
    <source>
        <strain evidence="5 6">CF5-1</strain>
    </source>
</reference>
<evidence type="ECO:0000256" key="1">
    <source>
        <dbReference type="ARBA" id="ARBA00022553"/>
    </source>
</evidence>
<dbReference type="STRING" id="1384056.N787_05660"/>
<dbReference type="PANTHER" id="PTHR44591:SF23">
    <property type="entry name" value="CHEY SUBFAMILY"/>
    <property type="match status" value="1"/>
</dbReference>
<dbReference type="InterPro" id="IPR001789">
    <property type="entry name" value="Sig_transdc_resp-reg_receiver"/>
</dbReference>
<dbReference type="Pfam" id="PF00072">
    <property type="entry name" value="Response_reg"/>
    <property type="match status" value="1"/>
</dbReference>
<gene>
    <name evidence="5" type="ORF">N787_05660</name>
</gene>
<evidence type="ECO:0000256" key="3">
    <source>
        <dbReference type="SAM" id="MobiDB-lite"/>
    </source>
</evidence>
<dbReference type="PATRIC" id="fig|1384056.3.peg.2646"/>
<dbReference type="Gene3D" id="3.40.50.2300">
    <property type="match status" value="1"/>
</dbReference>
<dbReference type="PANTHER" id="PTHR44591">
    <property type="entry name" value="STRESS RESPONSE REGULATOR PROTEIN 1"/>
    <property type="match status" value="1"/>
</dbReference>
<proteinExistence type="predicted"/>
<protein>
    <recommendedName>
        <fullName evidence="4">Response regulatory domain-containing protein</fullName>
    </recommendedName>
</protein>
<feature type="region of interest" description="Disordered" evidence="3">
    <location>
        <begin position="15"/>
        <end position="59"/>
    </location>
</feature>
<feature type="domain" description="Response regulatory" evidence="4">
    <location>
        <begin position="65"/>
        <end position="181"/>
    </location>
</feature>
<dbReference type="SUPFAM" id="SSF52172">
    <property type="entry name" value="CheY-like"/>
    <property type="match status" value="1"/>
</dbReference>
<evidence type="ECO:0000313" key="6">
    <source>
        <dbReference type="Proteomes" id="UP000029393"/>
    </source>
</evidence>
<evidence type="ECO:0000259" key="4">
    <source>
        <dbReference type="PROSITE" id="PS50110"/>
    </source>
</evidence>
<dbReference type="GO" id="GO:0000160">
    <property type="term" value="P:phosphorelay signal transduction system"/>
    <property type="evidence" value="ECO:0007669"/>
    <property type="project" value="InterPro"/>
</dbReference>
<dbReference type="InterPro" id="IPR050595">
    <property type="entry name" value="Bact_response_regulator"/>
</dbReference>
<organism evidence="5 6">
    <name type="scientific">Arenimonas metalli CF5-1</name>
    <dbReference type="NCBI Taxonomy" id="1384056"/>
    <lineage>
        <taxon>Bacteria</taxon>
        <taxon>Pseudomonadati</taxon>
        <taxon>Pseudomonadota</taxon>
        <taxon>Gammaproteobacteria</taxon>
        <taxon>Lysobacterales</taxon>
        <taxon>Lysobacteraceae</taxon>
        <taxon>Arenimonas</taxon>
    </lineage>
</organism>
<dbReference type="InterPro" id="IPR011006">
    <property type="entry name" value="CheY-like_superfamily"/>
</dbReference>
<feature type="modified residue" description="4-aspartylphosphate" evidence="2">
    <location>
        <position position="114"/>
    </location>
</feature>
<accession>A0A091ARF9</accession>
<dbReference type="eggNOG" id="COG0745">
    <property type="taxonomic scope" value="Bacteria"/>
</dbReference>
<evidence type="ECO:0000256" key="2">
    <source>
        <dbReference type="PROSITE-ProRule" id="PRU00169"/>
    </source>
</evidence>